<proteinExistence type="predicted"/>
<dbReference type="RefSeq" id="WP_124874526.1">
    <property type="nucleotide sequence ID" value="NZ_CP034185.1"/>
</dbReference>
<dbReference type="OrthoDB" id="72047at2"/>
<evidence type="ECO:0000256" key="1">
    <source>
        <dbReference type="SAM" id="SignalP"/>
    </source>
</evidence>
<dbReference type="EMBL" id="CP034185">
    <property type="protein sequence ID" value="AZI44666.1"/>
    <property type="molecule type" value="Genomic_DNA"/>
</dbReference>
<evidence type="ECO:0000313" key="2">
    <source>
        <dbReference type="EMBL" id="AZI44666.1"/>
    </source>
</evidence>
<protein>
    <submittedName>
        <fullName evidence="2">Uncharacterized protein</fullName>
    </submittedName>
</protein>
<dbReference type="KEGG" id="dph:EHF33_17360"/>
<evidence type="ECO:0000313" key="3">
    <source>
        <dbReference type="Proteomes" id="UP000276417"/>
    </source>
</evidence>
<geneLocation type="plasmid" evidence="2 3">
    <name>unnamed1</name>
</geneLocation>
<keyword evidence="1" id="KW-0732">Signal</keyword>
<feature type="signal peptide" evidence="1">
    <location>
        <begin position="1"/>
        <end position="23"/>
    </location>
</feature>
<sequence length="117" mass="12584">MMALLMFGRTLLVSLLFSAPAFAQSSGVSGRLLFFNDECSFMLDLGLNTPSSSLGGKLSGVKCKEGSAAAVRKLITKDARVQFKVTKVSSYPEGTLTFRNQDIADWLVSKKLAVRGS</sequence>
<keyword evidence="3" id="KW-1185">Reference proteome</keyword>
<reference evidence="2 3" key="1">
    <citation type="submission" date="2018-11" db="EMBL/GenBank/DDBJ databases">
        <title>Deinococcus shelandsis sp. nov., isolated from South Shetland Islands soil of Antarctica.</title>
        <authorList>
            <person name="Tian J."/>
        </authorList>
    </citation>
    <scope>NUCLEOTIDE SEQUENCE [LARGE SCALE GENOMIC DNA]</scope>
    <source>
        <strain evidence="2 3">S14-83T</strain>
        <plasmid evidence="2 3">unnamed1</plasmid>
    </source>
</reference>
<gene>
    <name evidence="2" type="ORF">EHF33_17360</name>
</gene>
<accession>A0A3G8YTU8</accession>
<dbReference type="Proteomes" id="UP000276417">
    <property type="component" value="Plasmid unnamed1"/>
</dbReference>
<organism evidence="2 3">
    <name type="scientific">Deinococcus psychrotolerans</name>
    <dbReference type="NCBI Taxonomy" id="2489213"/>
    <lineage>
        <taxon>Bacteria</taxon>
        <taxon>Thermotogati</taxon>
        <taxon>Deinococcota</taxon>
        <taxon>Deinococci</taxon>
        <taxon>Deinococcales</taxon>
        <taxon>Deinococcaceae</taxon>
        <taxon>Deinococcus</taxon>
    </lineage>
</organism>
<keyword evidence="2" id="KW-0614">Plasmid</keyword>
<dbReference type="AlphaFoldDB" id="A0A3G8YTU8"/>
<feature type="chain" id="PRO_5018082090" evidence="1">
    <location>
        <begin position="24"/>
        <end position="117"/>
    </location>
</feature>
<name>A0A3G8YTU8_9DEIO</name>